<evidence type="ECO:0000313" key="5">
    <source>
        <dbReference type="Proteomes" id="UP000076023"/>
    </source>
</evidence>
<accession>A0A146G8C8</accession>
<feature type="site" description="Transition state stabilizer" evidence="3">
    <location>
        <position position="23"/>
    </location>
</feature>
<organism evidence="4 5">
    <name type="scientific">Terrimicrobium sacchariphilum</name>
    <dbReference type="NCBI Taxonomy" id="690879"/>
    <lineage>
        <taxon>Bacteria</taxon>
        <taxon>Pseudomonadati</taxon>
        <taxon>Verrucomicrobiota</taxon>
        <taxon>Terrimicrobiia</taxon>
        <taxon>Terrimicrobiales</taxon>
        <taxon>Terrimicrobiaceae</taxon>
        <taxon>Terrimicrobium</taxon>
    </lineage>
</organism>
<dbReference type="PANTHER" id="PTHR32125">
    <property type="entry name" value="2-C-METHYL-D-ERYTHRITOL 4-PHOSPHATE CYTIDYLYLTRANSFERASE, CHLOROPLASTIC"/>
    <property type="match status" value="1"/>
</dbReference>
<comment type="function">
    <text evidence="3">Catalyzes the formation of 4-diphosphocytidyl-2-C-methyl-D-erythritol from CTP and 2-C-methyl-D-erythritol 4-phosphate (MEP).</text>
</comment>
<dbReference type="InterPro" id="IPR034683">
    <property type="entry name" value="IspD/TarI"/>
</dbReference>
<dbReference type="InterPro" id="IPR001228">
    <property type="entry name" value="IspD"/>
</dbReference>
<feature type="site" description="Positions MEP for the nucleophilic attack" evidence="3">
    <location>
        <position position="154"/>
    </location>
</feature>
<dbReference type="FunCoup" id="A0A146G8C8">
    <property type="interactions" value="470"/>
</dbReference>
<dbReference type="Gene3D" id="3.90.550.10">
    <property type="entry name" value="Spore Coat Polysaccharide Biosynthesis Protein SpsA, Chain A"/>
    <property type="match status" value="1"/>
</dbReference>
<evidence type="ECO:0000313" key="4">
    <source>
        <dbReference type="EMBL" id="GAT33711.1"/>
    </source>
</evidence>
<dbReference type="SUPFAM" id="SSF53448">
    <property type="entry name" value="Nucleotide-diphospho-sugar transferases"/>
    <property type="match status" value="1"/>
</dbReference>
<dbReference type="GO" id="GO:0050518">
    <property type="term" value="F:2-C-methyl-D-erythritol 4-phosphate cytidylyltransferase activity"/>
    <property type="evidence" value="ECO:0007669"/>
    <property type="project" value="UniProtKB-UniRule"/>
</dbReference>
<protein>
    <recommendedName>
        <fullName evidence="3">2-C-methyl-D-erythritol 4-phosphate cytidylyltransferase</fullName>
        <ecNumber evidence="3">2.7.7.60</ecNumber>
    </recommendedName>
    <alternativeName>
        <fullName evidence="3">4-diphosphocytidyl-2C-methyl-D-erythritol synthase</fullName>
    </alternativeName>
    <alternativeName>
        <fullName evidence="3">MEP cytidylyltransferase</fullName>
        <shortName evidence="3">MCT</shortName>
    </alternativeName>
</protein>
<keyword evidence="3" id="KW-0414">Isoprene biosynthesis</keyword>
<gene>
    <name evidence="3" type="primary">ispD</name>
    <name evidence="4" type="ORF">TSACC_22128</name>
</gene>
<dbReference type="AlphaFoldDB" id="A0A146G8C8"/>
<evidence type="ECO:0000256" key="2">
    <source>
        <dbReference type="ARBA" id="ARBA00022695"/>
    </source>
</evidence>
<evidence type="ECO:0000256" key="3">
    <source>
        <dbReference type="HAMAP-Rule" id="MF_00108"/>
    </source>
</evidence>
<comment type="catalytic activity">
    <reaction evidence="3">
        <text>2-C-methyl-D-erythritol 4-phosphate + CTP + H(+) = 4-CDP-2-C-methyl-D-erythritol + diphosphate</text>
        <dbReference type="Rhea" id="RHEA:13429"/>
        <dbReference type="ChEBI" id="CHEBI:15378"/>
        <dbReference type="ChEBI" id="CHEBI:33019"/>
        <dbReference type="ChEBI" id="CHEBI:37563"/>
        <dbReference type="ChEBI" id="CHEBI:57823"/>
        <dbReference type="ChEBI" id="CHEBI:58262"/>
        <dbReference type="EC" id="2.7.7.60"/>
    </reaction>
</comment>
<reference evidence="5" key="1">
    <citation type="journal article" date="2017" name="Genome Announc.">
        <title>Draft Genome Sequence of Terrimicrobium sacchariphilum NM-5T, a Facultative Anaerobic Soil Bacterium of the Class Spartobacteria.</title>
        <authorList>
            <person name="Qiu Y.L."/>
            <person name="Tourlousse D.M."/>
            <person name="Matsuura N."/>
            <person name="Ohashi A."/>
            <person name="Sekiguchi Y."/>
        </authorList>
    </citation>
    <scope>NUCLEOTIDE SEQUENCE [LARGE SCALE GENOMIC DNA]</scope>
    <source>
        <strain evidence="5">NM-5</strain>
    </source>
</reference>
<dbReference type="GO" id="GO:0019288">
    <property type="term" value="P:isopentenyl diphosphate biosynthetic process, methylerythritol 4-phosphate pathway"/>
    <property type="evidence" value="ECO:0007669"/>
    <property type="project" value="UniProtKB-UniRule"/>
</dbReference>
<keyword evidence="5" id="KW-1185">Reference proteome</keyword>
<sequence>MSVPTLAAIIVAAGSSRRMGFDKLTAPLGGKPLVRHSLEAFCRTAEVSRVVLVCSAERIGEFSEIAAGLPKVSRIVAGGVERAHSVLEGVRALVEDRPEFVAVHDGARPLITPEAISQCFREAIEHGASVSAEPVTDTLHRTDAGRFARETVSRDNLWRMQTPQVMRTDLLERLLKESISLGGAITDEISLLIRSGGSARIVENPDWNFKVTYPRDLELAELILSKRNA</sequence>
<dbReference type="OrthoDB" id="9806837at2"/>
<dbReference type="EMBL" id="BDCO01000002">
    <property type="protein sequence ID" value="GAT33711.1"/>
    <property type="molecule type" value="Genomic_DNA"/>
</dbReference>
<dbReference type="InParanoid" id="A0A146G8C8"/>
<feature type="site" description="Transition state stabilizer" evidence="3">
    <location>
        <position position="18"/>
    </location>
</feature>
<name>A0A146G8C8_TERSA</name>
<dbReference type="PANTHER" id="PTHR32125:SF4">
    <property type="entry name" value="2-C-METHYL-D-ERYTHRITOL 4-PHOSPHATE CYTIDYLYLTRANSFERASE, CHLOROPLASTIC"/>
    <property type="match status" value="1"/>
</dbReference>
<proteinExistence type="inferred from homology"/>
<dbReference type="Pfam" id="PF01128">
    <property type="entry name" value="IspD"/>
    <property type="match status" value="1"/>
</dbReference>
<keyword evidence="2 3" id="KW-0548">Nucleotidyltransferase</keyword>
<evidence type="ECO:0000256" key="1">
    <source>
        <dbReference type="ARBA" id="ARBA00022679"/>
    </source>
</evidence>
<dbReference type="STRING" id="690879.TSACC_22128"/>
<dbReference type="Proteomes" id="UP000076023">
    <property type="component" value="Unassembled WGS sequence"/>
</dbReference>
<dbReference type="CDD" id="cd02516">
    <property type="entry name" value="CDP-ME_synthetase"/>
    <property type="match status" value="1"/>
</dbReference>
<comment type="caution">
    <text evidence="4">The sequence shown here is derived from an EMBL/GenBank/DDBJ whole genome shotgun (WGS) entry which is preliminary data.</text>
</comment>
<dbReference type="HAMAP" id="MF_00108">
    <property type="entry name" value="IspD"/>
    <property type="match status" value="1"/>
</dbReference>
<dbReference type="InterPro" id="IPR029044">
    <property type="entry name" value="Nucleotide-diphossugar_trans"/>
</dbReference>
<dbReference type="NCBIfam" id="TIGR00453">
    <property type="entry name" value="ispD"/>
    <property type="match status" value="1"/>
</dbReference>
<dbReference type="FunFam" id="3.90.550.10:FF:000003">
    <property type="entry name" value="2-C-methyl-D-erythritol 4-phosphate cytidylyltransferase"/>
    <property type="match status" value="1"/>
</dbReference>
<dbReference type="EC" id="2.7.7.60" evidence="3"/>
<comment type="similarity">
    <text evidence="3">Belongs to the IspD/TarI cytidylyltransferase family. IspD subfamily.</text>
</comment>
<comment type="pathway">
    <text evidence="3">Isoprenoid biosynthesis; isopentenyl diphosphate biosynthesis via DXP pathway; isopentenyl diphosphate from 1-deoxy-D-xylulose 5-phosphate: step 2/6.</text>
</comment>
<dbReference type="InterPro" id="IPR050088">
    <property type="entry name" value="IspD/TarI_cytidylyltransf_bact"/>
</dbReference>
<dbReference type="UniPathway" id="UPA00056">
    <property type="reaction ID" value="UER00093"/>
</dbReference>
<feature type="site" description="Positions MEP for the nucleophilic attack" evidence="3">
    <location>
        <position position="210"/>
    </location>
</feature>
<dbReference type="RefSeq" id="WP_084400403.1">
    <property type="nucleotide sequence ID" value="NZ_BDCO01000002.1"/>
</dbReference>
<keyword evidence="1 3" id="KW-0808">Transferase</keyword>